<gene>
    <name evidence="2" type="ORF">NS359_01430</name>
</gene>
<feature type="transmembrane region" description="Helical" evidence="1">
    <location>
        <begin position="93"/>
        <end position="116"/>
    </location>
</feature>
<dbReference type="RefSeq" id="WP_058748706.1">
    <property type="nucleotide sequence ID" value="NZ_LDRC01000008.1"/>
</dbReference>
<accession>A0A147DU39</accession>
<feature type="transmembrane region" description="Helical" evidence="1">
    <location>
        <begin position="136"/>
        <end position="158"/>
    </location>
</feature>
<name>A0A147DU39_9MICO</name>
<evidence type="ECO:0000313" key="2">
    <source>
        <dbReference type="EMBL" id="KTR53916.1"/>
    </source>
</evidence>
<reference evidence="2 3" key="1">
    <citation type="journal article" date="2016" name="Front. Microbiol.">
        <title>Genomic Resource of Rice Seed Associated Bacteria.</title>
        <authorList>
            <person name="Midha S."/>
            <person name="Bansal K."/>
            <person name="Sharma S."/>
            <person name="Kumar N."/>
            <person name="Patil P.P."/>
            <person name="Chaudhry V."/>
            <person name="Patil P.B."/>
        </authorList>
    </citation>
    <scope>NUCLEOTIDE SEQUENCE [LARGE SCALE GENOMIC DNA]</scope>
    <source>
        <strain evidence="2 3">NS359</strain>
    </source>
</reference>
<dbReference type="Proteomes" id="UP000072763">
    <property type="component" value="Unassembled WGS sequence"/>
</dbReference>
<evidence type="ECO:0000313" key="3">
    <source>
        <dbReference type="Proteomes" id="UP000072763"/>
    </source>
</evidence>
<dbReference type="EMBL" id="LDRC01000008">
    <property type="protein sequence ID" value="KTR53916.1"/>
    <property type="molecule type" value="Genomic_DNA"/>
</dbReference>
<dbReference type="PATRIC" id="fig|465820.4.peg.3071"/>
<feature type="transmembrane region" description="Helical" evidence="1">
    <location>
        <begin position="66"/>
        <end position="86"/>
    </location>
</feature>
<keyword evidence="1" id="KW-0472">Membrane</keyword>
<dbReference type="AlphaFoldDB" id="A0A147DU39"/>
<feature type="transmembrane region" description="Helical" evidence="1">
    <location>
        <begin position="7"/>
        <end position="33"/>
    </location>
</feature>
<keyword evidence="1" id="KW-1133">Transmembrane helix</keyword>
<sequence length="172" mass="17147">MGNTRGAVRIVVAVVGVVVVAAYAALLAVNALVLDPLAAVPGASLPEIHARLGAAGFSVAGDVRGVVVVASIGVVLALAAAVVGLAARLPATVVAVMHLGVLAAGALATFQSGFWLGMDVADTFGTSGGAHTIWAGVLYLTSLAAFVAIPVVLFATMVRTLRTQRRRQLAAG</sequence>
<comment type="caution">
    <text evidence="2">The sequence shown here is derived from an EMBL/GenBank/DDBJ whole genome shotgun (WGS) entry which is preliminary data.</text>
</comment>
<proteinExistence type="predicted"/>
<organism evidence="2 3">
    <name type="scientific">Curtobacterium oceanosedimentum</name>
    <dbReference type="NCBI Taxonomy" id="465820"/>
    <lineage>
        <taxon>Bacteria</taxon>
        <taxon>Bacillati</taxon>
        <taxon>Actinomycetota</taxon>
        <taxon>Actinomycetes</taxon>
        <taxon>Micrococcales</taxon>
        <taxon>Microbacteriaceae</taxon>
        <taxon>Curtobacterium</taxon>
    </lineage>
</organism>
<protein>
    <submittedName>
        <fullName evidence="2">Uncharacterized protein</fullName>
    </submittedName>
</protein>
<keyword evidence="1" id="KW-0812">Transmembrane</keyword>
<dbReference type="STRING" id="465820.NS263_08960"/>
<evidence type="ECO:0000256" key="1">
    <source>
        <dbReference type="SAM" id="Phobius"/>
    </source>
</evidence>
<dbReference type="OrthoDB" id="4794482at2"/>